<dbReference type="Pfam" id="PF04769">
    <property type="entry name" value="MATalpha_HMGbox"/>
    <property type="match status" value="1"/>
</dbReference>
<evidence type="ECO:0000256" key="3">
    <source>
        <dbReference type="ARBA" id="ARBA00023125"/>
    </source>
</evidence>
<dbReference type="EMBL" id="JAPEUY010000004">
    <property type="protein sequence ID" value="KAJ4373876.1"/>
    <property type="molecule type" value="Genomic_DNA"/>
</dbReference>
<evidence type="ECO:0000256" key="1">
    <source>
        <dbReference type="ARBA" id="ARBA00015083"/>
    </source>
</evidence>
<evidence type="ECO:0000313" key="11">
    <source>
        <dbReference type="Proteomes" id="UP001140560"/>
    </source>
</evidence>
<dbReference type="GO" id="GO:0008301">
    <property type="term" value="F:DNA binding, bending"/>
    <property type="evidence" value="ECO:0007669"/>
    <property type="project" value="InterPro"/>
</dbReference>
<evidence type="ECO:0000256" key="8">
    <source>
        <dbReference type="SAM" id="MobiDB-lite"/>
    </source>
</evidence>
<dbReference type="PROSITE" id="PS51325">
    <property type="entry name" value="ALPHA_BOX"/>
    <property type="match status" value="1"/>
</dbReference>
<dbReference type="InterPro" id="IPR006856">
    <property type="entry name" value="MATalpha_HMGbox"/>
</dbReference>
<evidence type="ECO:0000256" key="6">
    <source>
        <dbReference type="ARBA" id="ARBA00035106"/>
    </source>
</evidence>
<comment type="function">
    <text evidence="6">Mating type proteins are sequence specific DNA-binding proteins that act as master switches in fungal differentiation by controlling gene expression in a cell type-specific fashion. Transcriptional activator that induces the transcription of alpha-specific genes.</text>
</comment>
<accession>A0A9W9CNV4</accession>
<dbReference type="GO" id="GO:0045895">
    <property type="term" value="P:positive regulation of mating-type specific transcription, DNA-templated"/>
    <property type="evidence" value="ECO:0007669"/>
    <property type="project" value="InterPro"/>
</dbReference>
<comment type="subcellular location">
    <subcellularLocation>
        <location evidence="7">Nucleus</location>
    </subcellularLocation>
</comment>
<dbReference type="Proteomes" id="UP001140560">
    <property type="component" value="Unassembled WGS sequence"/>
</dbReference>
<gene>
    <name evidence="10" type="ORF">N0V83_002615</name>
</gene>
<organism evidence="10 11">
    <name type="scientific">Neocucurbitaria cava</name>
    <dbReference type="NCBI Taxonomy" id="798079"/>
    <lineage>
        <taxon>Eukaryota</taxon>
        <taxon>Fungi</taxon>
        <taxon>Dikarya</taxon>
        <taxon>Ascomycota</taxon>
        <taxon>Pezizomycotina</taxon>
        <taxon>Dothideomycetes</taxon>
        <taxon>Pleosporomycetidae</taxon>
        <taxon>Pleosporales</taxon>
        <taxon>Pleosporineae</taxon>
        <taxon>Cucurbitariaceae</taxon>
        <taxon>Neocucurbitaria</taxon>
    </lineage>
</organism>
<keyword evidence="2 7" id="KW-0805">Transcription regulation</keyword>
<reference evidence="10" key="1">
    <citation type="submission" date="2022-10" db="EMBL/GenBank/DDBJ databases">
        <title>Tapping the CABI collections for fungal endophytes: first genome assemblies for Collariella, Neodidymelliopsis, Ascochyta clinopodiicola, Didymella pomorum, Didymosphaeria variabile, Neocosmospora piperis and Neocucurbitaria cava.</title>
        <authorList>
            <person name="Hill R."/>
        </authorList>
    </citation>
    <scope>NUCLEOTIDE SEQUENCE</scope>
    <source>
        <strain evidence="10">IMI 356814</strain>
    </source>
</reference>
<keyword evidence="5 7" id="KW-0539">Nucleus</keyword>
<name>A0A9W9CNV4_9PLEO</name>
<evidence type="ECO:0000256" key="7">
    <source>
        <dbReference type="RuleBase" id="RU003516"/>
    </source>
</evidence>
<comment type="caution">
    <text evidence="10">The sequence shown here is derived from an EMBL/GenBank/DDBJ whole genome shotgun (WGS) entry which is preliminary data.</text>
</comment>
<protein>
    <recommendedName>
        <fullName evidence="1">Mating-type protein MAT-1</fullName>
    </recommendedName>
</protein>
<feature type="region of interest" description="Disordered" evidence="8">
    <location>
        <begin position="330"/>
        <end position="356"/>
    </location>
</feature>
<keyword evidence="4 7" id="KW-0804">Transcription</keyword>
<evidence type="ECO:0000256" key="5">
    <source>
        <dbReference type="ARBA" id="ARBA00023242"/>
    </source>
</evidence>
<dbReference type="OrthoDB" id="5398665at2759"/>
<feature type="domain" description="Alpha box" evidence="9">
    <location>
        <begin position="61"/>
        <end position="118"/>
    </location>
</feature>
<evidence type="ECO:0000256" key="2">
    <source>
        <dbReference type="ARBA" id="ARBA00023015"/>
    </source>
</evidence>
<sequence>MAIARDPTLAEIGQFISTRSGSEMLQLMRSIREPEAQVALTTSLLLAPPVVASRRAVTPEKAKKALNAFVGFRCYYITIPIFKLWPMKQLSQPLGTLWEKEPNKPLWSMMAKAWSTIRDRVGKNQAPLDKFFSIICPYLEVPSPETYLERYGWTVIVNQEGGPKLSRDDVSESASISAEVAGRTLSVEDIISYCQSMGYAQGTKFATNTTSPTFLTHCPMSQGSANIPAVQATAPTAGRLEARNRRRARRQTARETGAVLQLQEEIADLHAANGPDMDLNDDVNVVDNTSEAFYNHLAGLLIPYVSQMASANVSVNPRNATLVAIQQASATSQTSTATTSGAGPQTDAAAGSITSNSNVPTLVGQSAFRAGADANATLPRFDPNNP</sequence>
<evidence type="ECO:0000259" key="9">
    <source>
        <dbReference type="PROSITE" id="PS51325"/>
    </source>
</evidence>
<evidence type="ECO:0000256" key="4">
    <source>
        <dbReference type="ARBA" id="ARBA00023163"/>
    </source>
</evidence>
<proteinExistence type="inferred from homology"/>
<evidence type="ECO:0000313" key="10">
    <source>
        <dbReference type="EMBL" id="KAJ4373876.1"/>
    </source>
</evidence>
<keyword evidence="11" id="KW-1185">Reference proteome</keyword>
<dbReference type="GO" id="GO:0005634">
    <property type="term" value="C:nucleus"/>
    <property type="evidence" value="ECO:0007669"/>
    <property type="project" value="UniProtKB-SubCell"/>
</dbReference>
<comment type="similarity">
    <text evidence="7">Belongs to the MATALPHA1 family.</text>
</comment>
<feature type="compositionally biased region" description="Low complexity" evidence="8">
    <location>
        <begin position="330"/>
        <end position="346"/>
    </location>
</feature>
<keyword evidence="3 7" id="KW-0238">DNA-binding</keyword>
<dbReference type="AlphaFoldDB" id="A0A9W9CNV4"/>